<dbReference type="AlphaFoldDB" id="A0A9P3H1L8"/>
<reference evidence="2" key="2">
    <citation type="journal article" date="2022" name="Microbiol. Resour. Announc.">
        <title>Whole-Genome Sequence of Entomortierella parvispora E1425, a Mucoromycotan Fungus Associated with Burkholderiaceae-Related Endosymbiotic Bacteria.</title>
        <authorList>
            <person name="Herlambang A."/>
            <person name="Guo Y."/>
            <person name="Takashima Y."/>
            <person name="Narisawa K."/>
            <person name="Ohta H."/>
            <person name="Nishizawa T."/>
        </authorList>
    </citation>
    <scope>NUCLEOTIDE SEQUENCE</scope>
    <source>
        <strain evidence="2">E1425</strain>
    </source>
</reference>
<comment type="caution">
    <text evidence="2">The sequence shown here is derived from an EMBL/GenBank/DDBJ whole genome shotgun (WGS) entry which is preliminary data.</text>
</comment>
<protein>
    <recommendedName>
        <fullName evidence="4">Adhesin domain-containing protein</fullName>
    </recommendedName>
</protein>
<reference evidence="2" key="1">
    <citation type="submission" date="2021-11" db="EMBL/GenBank/DDBJ databases">
        <authorList>
            <person name="Herlambang A."/>
            <person name="Guo Y."/>
            <person name="Takashima Y."/>
            <person name="Nishizawa T."/>
        </authorList>
    </citation>
    <scope>NUCLEOTIDE SEQUENCE</scope>
    <source>
        <strain evidence="2">E1425</strain>
    </source>
</reference>
<feature type="region of interest" description="Disordered" evidence="1">
    <location>
        <begin position="1"/>
        <end position="138"/>
    </location>
</feature>
<keyword evidence="3" id="KW-1185">Reference proteome</keyword>
<evidence type="ECO:0000313" key="2">
    <source>
        <dbReference type="EMBL" id="GJJ68461.1"/>
    </source>
</evidence>
<sequence>MSAYLGDRKTVLPPSQDVLEDERATFGDQAPFASASPSQPSPLDASSSVTNGLQSPRDIVPSQPTTPSAPSQSTLGRNPQEADPTPDVAPPSYEEVARSSPHDPYRTSPRGGGQNNPSTPLMSGDHPRPSTYSSIPVPPPAVPYTPSLNGSIRSNSERASRFNKFWIVFFLVVVLLAFTDDESREGDDGSGGGGSHGKTCEERATYVRNMTALNVADTLTDFSIFASGLPVKVVFEQSLDDSPDAPNTIFSHVEARAMNREDVMTLRSSFLMDPDTSIVKVTINRLGSAKCVQVLVKFILPRSVKSISNIKISLTEGSTLINLLEKDRPPVQVGVMDIRVINGESNVRALVAKDAKVGGSVGKIQGELVVGKEFSVIMVDGNVTMNLSPAQGRIEGKVTVSNGNIQVGLPPTYEGVFKLETRNGALDVINRDPQRTVVTVQEPRLVRGYNSALGKEPRGATSEVRLEMRNGNASLSMKHIEL</sequence>
<evidence type="ECO:0000313" key="3">
    <source>
        <dbReference type="Proteomes" id="UP000827284"/>
    </source>
</evidence>
<organism evidence="2 3">
    <name type="scientific">Entomortierella parvispora</name>
    <dbReference type="NCBI Taxonomy" id="205924"/>
    <lineage>
        <taxon>Eukaryota</taxon>
        <taxon>Fungi</taxon>
        <taxon>Fungi incertae sedis</taxon>
        <taxon>Mucoromycota</taxon>
        <taxon>Mortierellomycotina</taxon>
        <taxon>Mortierellomycetes</taxon>
        <taxon>Mortierellales</taxon>
        <taxon>Mortierellaceae</taxon>
        <taxon>Entomortierella</taxon>
    </lineage>
</organism>
<feature type="compositionally biased region" description="Basic and acidic residues" evidence="1">
    <location>
        <begin position="1"/>
        <end position="10"/>
    </location>
</feature>
<dbReference type="Proteomes" id="UP000827284">
    <property type="component" value="Unassembled WGS sequence"/>
</dbReference>
<dbReference type="EMBL" id="BQFW01000001">
    <property type="protein sequence ID" value="GJJ68461.1"/>
    <property type="molecule type" value="Genomic_DNA"/>
</dbReference>
<gene>
    <name evidence="2" type="ORF">EMPS_00807</name>
</gene>
<feature type="compositionally biased region" description="Low complexity" evidence="1">
    <location>
        <begin position="30"/>
        <end position="48"/>
    </location>
</feature>
<name>A0A9P3H1L8_9FUNG</name>
<feature type="compositionally biased region" description="Basic and acidic residues" evidence="1">
    <location>
        <begin position="95"/>
        <end position="105"/>
    </location>
</feature>
<proteinExistence type="predicted"/>
<evidence type="ECO:0000256" key="1">
    <source>
        <dbReference type="SAM" id="MobiDB-lite"/>
    </source>
</evidence>
<dbReference type="OrthoDB" id="2406635at2759"/>
<accession>A0A9P3H1L8</accession>
<evidence type="ECO:0008006" key="4">
    <source>
        <dbReference type="Google" id="ProtNLM"/>
    </source>
</evidence>
<feature type="compositionally biased region" description="Low complexity" evidence="1">
    <location>
        <begin position="61"/>
        <end position="74"/>
    </location>
</feature>